<evidence type="ECO:0000256" key="4">
    <source>
        <dbReference type="ARBA" id="ARBA00023136"/>
    </source>
</evidence>
<dbReference type="PROSITE" id="PS51257">
    <property type="entry name" value="PROKAR_LIPOPROTEIN"/>
    <property type="match status" value="1"/>
</dbReference>
<evidence type="ECO:0000313" key="9">
    <source>
        <dbReference type="EMBL" id="SHG44197.1"/>
    </source>
</evidence>
<comment type="similarity">
    <text evidence="2">Belongs to the SusD family.</text>
</comment>
<feature type="domain" description="SusD-like N-terminal" evidence="8">
    <location>
        <begin position="96"/>
        <end position="227"/>
    </location>
</feature>
<evidence type="ECO:0000256" key="6">
    <source>
        <dbReference type="SAM" id="SignalP"/>
    </source>
</evidence>
<dbReference type="SUPFAM" id="SSF48452">
    <property type="entry name" value="TPR-like"/>
    <property type="match status" value="1"/>
</dbReference>
<feature type="signal peptide" evidence="6">
    <location>
        <begin position="1"/>
        <end position="22"/>
    </location>
</feature>
<evidence type="ECO:0000259" key="8">
    <source>
        <dbReference type="Pfam" id="PF14322"/>
    </source>
</evidence>
<dbReference type="Gene3D" id="1.25.40.390">
    <property type="match status" value="1"/>
</dbReference>
<dbReference type="InterPro" id="IPR011990">
    <property type="entry name" value="TPR-like_helical_dom_sf"/>
</dbReference>
<dbReference type="OrthoDB" id="5694214at2"/>
<dbReference type="RefSeq" id="WP_073370367.1">
    <property type="nucleotide sequence ID" value="NZ_FQWB01000004.1"/>
</dbReference>
<evidence type="ECO:0000256" key="2">
    <source>
        <dbReference type="ARBA" id="ARBA00006275"/>
    </source>
</evidence>
<evidence type="ECO:0000259" key="7">
    <source>
        <dbReference type="Pfam" id="PF07980"/>
    </source>
</evidence>
<comment type="subcellular location">
    <subcellularLocation>
        <location evidence="1">Cell outer membrane</location>
    </subcellularLocation>
</comment>
<reference evidence="10" key="1">
    <citation type="submission" date="2016-11" db="EMBL/GenBank/DDBJ databases">
        <authorList>
            <person name="Varghese N."/>
            <person name="Submissions S."/>
        </authorList>
    </citation>
    <scope>NUCLEOTIDE SEQUENCE [LARGE SCALE GENOMIC DNA]</scope>
    <source>
        <strain evidence="10">DSM 19978</strain>
    </source>
</reference>
<dbReference type="InterPro" id="IPR033985">
    <property type="entry name" value="SusD-like_N"/>
</dbReference>
<feature type="chain" id="PRO_5012544880" evidence="6">
    <location>
        <begin position="23"/>
        <end position="545"/>
    </location>
</feature>
<evidence type="ECO:0000256" key="1">
    <source>
        <dbReference type="ARBA" id="ARBA00004442"/>
    </source>
</evidence>
<keyword evidence="4" id="KW-0472">Membrane</keyword>
<dbReference type="Proteomes" id="UP000184516">
    <property type="component" value="Unassembled WGS sequence"/>
</dbReference>
<accession>A0A1M5JUF1</accession>
<dbReference type="GO" id="GO:0009279">
    <property type="term" value="C:cell outer membrane"/>
    <property type="evidence" value="ECO:0007669"/>
    <property type="project" value="UniProtKB-SubCell"/>
</dbReference>
<keyword evidence="10" id="KW-1185">Reference proteome</keyword>
<name>A0A1M5JUF1_9FLAO</name>
<evidence type="ECO:0000256" key="3">
    <source>
        <dbReference type="ARBA" id="ARBA00022729"/>
    </source>
</evidence>
<organism evidence="9 10">
    <name type="scientific">Flavobacterium fluvii</name>
    <dbReference type="NCBI Taxonomy" id="468056"/>
    <lineage>
        <taxon>Bacteria</taxon>
        <taxon>Pseudomonadati</taxon>
        <taxon>Bacteroidota</taxon>
        <taxon>Flavobacteriia</taxon>
        <taxon>Flavobacteriales</taxon>
        <taxon>Flavobacteriaceae</taxon>
        <taxon>Flavobacterium</taxon>
    </lineage>
</organism>
<dbReference type="STRING" id="468056.SAMN05443549_10480"/>
<dbReference type="Pfam" id="PF07980">
    <property type="entry name" value="SusD_RagB"/>
    <property type="match status" value="1"/>
</dbReference>
<keyword evidence="5" id="KW-0998">Cell outer membrane</keyword>
<dbReference type="Pfam" id="PF14322">
    <property type="entry name" value="SusD-like_3"/>
    <property type="match status" value="1"/>
</dbReference>
<keyword evidence="3 6" id="KW-0732">Signal</keyword>
<evidence type="ECO:0000256" key="5">
    <source>
        <dbReference type="ARBA" id="ARBA00023237"/>
    </source>
</evidence>
<dbReference type="EMBL" id="FQWB01000004">
    <property type="protein sequence ID" value="SHG44197.1"/>
    <property type="molecule type" value="Genomic_DNA"/>
</dbReference>
<dbReference type="CDD" id="cd08977">
    <property type="entry name" value="SusD"/>
    <property type="match status" value="1"/>
</dbReference>
<feature type="domain" description="RagB/SusD" evidence="7">
    <location>
        <begin position="275"/>
        <end position="545"/>
    </location>
</feature>
<sequence length="545" mass="60792">MKTPYKLISSLALALLSLTSCEKDVMTQLPVERTEINDIFNPKDKEGTYIDEYVSSIYTQLPRGFNRIDQNYLDGGTDDAVTANVSTVPVDKFKTGQWGPSDLPENPWASNYAAIRRVNILLANIGNSGISEARKNSYRAQARFLRAMFYFEMLKRWGGIPLIGDKVFTLDDDVALKRNTLDESVAYILGECNALISDNILPATLTDAEIGRACKGAVLALKSRLLLYNASPLYNPAGDVARWQAAATAANDLIQTNLYSLEANFGTMFTTRKNKEFIFAYQQGDNATIENLNEPPGFQRTGQGVTNPTQDLVDAFPMKNGKLINEAGSGYIATNPYVNRDNRFALTIFHNGFSWLSTPLELFVGGKNNLKPGRASGTKTGYYLRKFMAVSGTAAAYANATHNFPIFRYAETLLNYAEAQNEALATPDASVYTAINTVRTRAGITPVIANGSLTKTQMRDLIRNERRVELAFEEHRFWDIRRWKIAETVLNGQLKGMQITKSGTTLTYQVVPVQTVFFDAARMYWYPISFTDISKNPNLKQNQGW</sequence>
<dbReference type="InterPro" id="IPR012944">
    <property type="entry name" value="SusD_RagB_dom"/>
</dbReference>
<dbReference type="AlphaFoldDB" id="A0A1M5JUF1"/>
<gene>
    <name evidence="9" type="ORF">SAMN05443549_10480</name>
</gene>
<evidence type="ECO:0000313" key="10">
    <source>
        <dbReference type="Proteomes" id="UP000184516"/>
    </source>
</evidence>
<proteinExistence type="inferred from homology"/>
<protein>
    <submittedName>
        <fullName evidence="9">Starch-binding associating with outer membrane</fullName>
    </submittedName>
</protein>